<comment type="caution">
    <text evidence="3">The sequence shown here is derived from an EMBL/GenBank/DDBJ whole genome shotgun (WGS) entry which is preliminary data.</text>
</comment>
<dbReference type="InterPro" id="IPR016024">
    <property type="entry name" value="ARM-type_fold"/>
</dbReference>
<dbReference type="InterPro" id="IPR011989">
    <property type="entry name" value="ARM-like"/>
</dbReference>
<feature type="region of interest" description="Disordered" evidence="2">
    <location>
        <begin position="650"/>
        <end position="708"/>
    </location>
</feature>
<evidence type="ECO:0000313" key="4">
    <source>
        <dbReference type="Proteomes" id="UP000784294"/>
    </source>
</evidence>
<feature type="repeat" description="ARM" evidence="1">
    <location>
        <begin position="323"/>
        <end position="365"/>
    </location>
</feature>
<dbReference type="Gene3D" id="1.25.10.10">
    <property type="entry name" value="Leucine-rich Repeat Variant"/>
    <property type="match status" value="1"/>
</dbReference>
<organism evidence="3 4">
    <name type="scientific">Protopolystoma xenopodis</name>
    <dbReference type="NCBI Taxonomy" id="117903"/>
    <lineage>
        <taxon>Eukaryota</taxon>
        <taxon>Metazoa</taxon>
        <taxon>Spiralia</taxon>
        <taxon>Lophotrochozoa</taxon>
        <taxon>Platyhelminthes</taxon>
        <taxon>Monogenea</taxon>
        <taxon>Polyopisthocotylea</taxon>
        <taxon>Polystomatidea</taxon>
        <taxon>Polystomatidae</taxon>
        <taxon>Protopolystoma</taxon>
    </lineage>
</organism>
<dbReference type="PROSITE" id="PS50176">
    <property type="entry name" value="ARM_REPEAT"/>
    <property type="match status" value="3"/>
</dbReference>
<feature type="compositionally biased region" description="Low complexity" evidence="2">
    <location>
        <begin position="659"/>
        <end position="682"/>
    </location>
</feature>
<evidence type="ECO:0000313" key="3">
    <source>
        <dbReference type="EMBL" id="VEL37907.1"/>
    </source>
</evidence>
<dbReference type="OrthoDB" id="195736at2759"/>
<evidence type="ECO:0000256" key="1">
    <source>
        <dbReference type="PROSITE-ProRule" id="PRU00259"/>
    </source>
</evidence>
<gene>
    <name evidence="3" type="ORF">PXEA_LOCUS31347</name>
</gene>
<sequence length="775" mass="82967">MADLAPSICASGPRAQSLSQRLDAHQNPDHISLTAAAPNSDSPIRSLDISMPLPPALDRVQQTRLWQQSAYLAPPIALIDSGIQSALATHTPSLASRMTGMEDEEADRENGQLEGMDHEDSSCASSLLSGHRPSGPPLAGYRQQQQQSYHPVTELGCNTGSVGGPSGPLSVYPSAPDSSCLMSPATPNTMATTSGHLDNDRGLICSDGLPTHESLISSMPLMDSRGNRLSDLDTDEAASAIPELVKLIKDEDDQVVIYQASMMVFQLSKSEAIDSLIDSREMIACIISALDRTDDPETVRLLAGTLYNLSQTQTGLKAIFAANCVSCLVRLLASPVESVLFYAITTLHNLLLHQDGAKVVVRSTPGCLERMTSLLGKNNVKFLTICTDCLQILAYGHQESKLAILASGGPVELVRILRSYTYEKLLWTTARVLKVLSVCTANKPAIIAAGGMEALGRHLHAQAGARLVLNCLWTLRNLSDAASRLDNLGPLLQVLTQLISTGDHNTVTCAAGILSNLTCNNHANKLAVFRIELILFMLFSCQKIGGLDALVHAISTGPAAFREDALEPCICALRHLTSRHEEEERARSILVRQLICLPVLARHLHAATASVCPELGLSVSPGLAAYTGHSSGVSSSLGPGQLQLQSLESDIHGPGSQATGGPLTLGTGPHLSSSTSTSTIQSHAHHHHHHHQPLLPQHQQIYPVPPQGPTPSFTSLGSSWSLIKAMVGLIRNLALNLDNHAPMQQSGLVTGLVLLLYATQYEISKVLMFFRSFFK</sequence>
<dbReference type="SUPFAM" id="SSF48371">
    <property type="entry name" value="ARM repeat"/>
    <property type="match status" value="1"/>
</dbReference>
<dbReference type="EMBL" id="CAAALY010256315">
    <property type="protein sequence ID" value="VEL37907.1"/>
    <property type="molecule type" value="Genomic_DNA"/>
</dbReference>
<dbReference type="SMART" id="SM00185">
    <property type="entry name" value="ARM"/>
    <property type="match status" value="7"/>
</dbReference>
<dbReference type="GO" id="GO:0007155">
    <property type="term" value="P:cell adhesion"/>
    <property type="evidence" value="ECO:0007669"/>
    <property type="project" value="InterPro"/>
</dbReference>
<feature type="compositionally biased region" description="Basic and acidic residues" evidence="2">
    <location>
        <begin position="108"/>
        <end position="121"/>
    </location>
</feature>
<feature type="region of interest" description="Disordered" evidence="2">
    <location>
        <begin position="101"/>
        <end position="149"/>
    </location>
</feature>
<dbReference type="GO" id="GO:0045296">
    <property type="term" value="F:cadherin binding"/>
    <property type="evidence" value="ECO:0007669"/>
    <property type="project" value="InterPro"/>
</dbReference>
<feature type="compositionally biased region" description="Basic residues" evidence="2">
    <location>
        <begin position="683"/>
        <end position="692"/>
    </location>
</feature>
<feature type="repeat" description="ARM" evidence="1">
    <location>
        <begin position="408"/>
        <end position="451"/>
    </location>
</feature>
<evidence type="ECO:0000256" key="2">
    <source>
        <dbReference type="SAM" id="MobiDB-lite"/>
    </source>
</evidence>
<dbReference type="Pfam" id="PF00514">
    <property type="entry name" value="Arm"/>
    <property type="match status" value="2"/>
</dbReference>
<keyword evidence="4" id="KW-1185">Reference proteome</keyword>
<proteinExistence type="predicted"/>
<dbReference type="PRINTS" id="PR01869">
    <property type="entry name" value="BCATNINFAMLY"/>
</dbReference>
<feature type="repeat" description="ARM" evidence="1">
    <location>
        <begin position="490"/>
        <end position="528"/>
    </location>
</feature>
<dbReference type="AlphaFoldDB" id="A0A3S5CUF3"/>
<dbReference type="InterPro" id="IPR000225">
    <property type="entry name" value="Armadillo"/>
</dbReference>
<dbReference type="InterPro" id="IPR013284">
    <property type="entry name" value="Beta-catenin"/>
</dbReference>
<accession>A0A3S5CUF3</accession>
<protein>
    <recommendedName>
        <fullName evidence="5">Armadillo segment polarity protein</fullName>
    </recommendedName>
</protein>
<evidence type="ECO:0008006" key="5">
    <source>
        <dbReference type="Google" id="ProtNLM"/>
    </source>
</evidence>
<dbReference type="Proteomes" id="UP000784294">
    <property type="component" value="Unassembled WGS sequence"/>
</dbReference>
<name>A0A3S5CUF3_9PLAT</name>
<reference evidence="3" key="1">
    <citation type="submission" date="2018-11" db="EMBL/GenBank/DDBJ databases">
        <authorList>
            <consortium name="Pathogen Informatics"/>
        </authorList>
    </citation>
    <scope>NUCLEOTIDE SEQUENCE</scope>
</reference>
<dbReference type="PANTHER" id="PTHR45976">
    <property type="entry name" value="ARMADILLO SEGMENT POLARITY PROTEIN"/>
    <property type="match status" value="1"/>
</dbReference>